<gene>
    <name evidence="2" type="ORF">OLEA9_A035172</name>
</gene>
<dbReference type="EMBL" id="CACTIH010005448">
    <property type="protein sequence ID" value="CAA2993353.1"/>
    <property type="molecule type" value="Genomic_DNA"/>
</dbReference>
<evidence type="ECO:0000256" key="1">
    <source>
        <dbReference type="SAM" id="MobiDB-lite"/>
    </source>
</evidence>
<evidence type="ECO:0000313" key="2">
    <source>
        <dbReference type="EMBL" id="CAA2993353.1"/>
    </source>
</evidence>
<organism evidence="2 3">
    <name type="scientific">Olea europaea subsp. europaea</name>
    <dbReference type="NCBI Taxonomy" id="158383"/>
    <lineage>
        <taxon>Eukaryota</taxon>
        <taxon>Viridiplantae</taxon>
        <taxon>Streptophyta</taxon>
        <taxon>Embryophyta</taxon>
        <taxon>Tracheophyta</taxon>
        <taxon>Spermatophyta</taxon>
        <taxon>Magnoliopsida</taxon>
        <taxon>eudicotyledons</taxon>
        <taxon>Gunneridae</taxon>
        <taxon>Pentapetalae</taxon>
        <taxon>asterids</taxon>
        <taxon>lamiids</taxon>
        <taxon>Lamiales</taxon>
        <taxon>Oleaceae</taxon>
        <taxon>Oleeae</taxon>
        <taxon>Olea</taxon>
    </lineage>
</organism>
<evidence type="ECO:0000313" key="3">
    <source>
        <dbReference type="Proteomes" id="UP000594638"/>
    </source>
</evidence>
<feature type="compositionally biased region" description="Basic and acidic residues" evidence="1">
    <location>
        <begin position="162"/>
        <end position="179"/>
    </location>
</feature>
<protein>
    <submittedName>
        <fullName evidence="2">Uncharacterized protein</fullName>
    </submittedName>
</protein>
<dbReference type="AlphaFoldDB" id="A0A8S0SKI0"/>
<keyword evidence="3" id="KW-1185">Reference proteome</keyword>
<dbReference type="Gramene" id="OE9A035172T1">
    <property type="protein sequence ID" value="OE9A035172C1"/>
    <property type="gene ID" value="OE9A035172"/>
</dbReference>
<proteinExistence type="predicted"/>
<dbReference type="OrthoDB" id="1750169at2759"/>
<reference evidence="2 3" key="1">
    <citation type="submission" date="2019-12" db="EMBL/GenBank/DDBJ databases">
        <authorList>
            <person name="Alioto T."/>
            <person name="Alioto T."/>
            <person name="Gomez Garrido J."/>
        </authorList>
    </citation>
    <scope>NUCLEOTIDE SEQUENCE [LARGE SCALE GENOMIC DNA]</scope>
</reference>
<dbReference type="Proteomes" id="UP000594638">
    <property type="component" value="Unassembled WGS sequence"/>
</dbReference>
<sequence>MLLESLYSRLKHLFLVVFADINFEPLVPENACLRGHISQRSILRYVKIVVEHFDERQQEDFCNSCHGFLSEFSDLRFSAQLIQYLVFCCIRTNKRHELWLNLQDHLARFGIQEHLFDRQRIKPIGNKLDLALTIEGVFNALDNNVEHLGTPKEGTSENETSGEAHKGSGTSGEEKKSGADDSEEAEGEDSEDHDSGDSDGD</sequence>
<comment type="caution">
    <text evidence="2">The sequence shown here is derived from an EMBL/GenBank/DDBJ whole genome shotgun (WGS) entry which is preliminary data.</text>
</comment>
<feature type="compositionally biased region" description="Acidic residues" evidence="1">
    <location>
        <begin position="180"/>
        <end position="201"/>
    </location>
</feature>
<feature type="region of interest" description="Disordered" evidence="1">
    <location>
        <begin position="148"/>
        <end position="201"/>
    </location>
</feature>
<accession>A0A8S0SKI0</accession>
<name>A0A8S0SKI0_OLEEU</name>